<protein>
    <recommendedName>
        <fullName evidence="3">Type IV pilus biogenesis</fullName>
    </recommendedName>
</protein>
<dbReference type="OrthoDB" id="7860232at2"/>
<name>A0A4R5F133_9RHOB</name>
<dbReference type="Proteomes" id="UP000294662">
    <property type="component" value="Unassembled WGS sequence"/>
</dbReference>
<dbReference type="AlphaFoldDB" id="A0A4R5F133"/>
<comment type="caution">
    <text evidence="1">The sequence shown here is derived from an EMBL/GenBank/DDBJ whole genome shotgun (WGS) entry which is preliminary data.</text>
</comment>
<organism evidence="1 2">
    <name type="scientific">Antarcticimicrobium sediminis</name>
    <dbReference type="NCBI Taxonomy" id="2546227"/>
    <lineage>
        <taxon>Bacteria</taxon>
        <taxon>Pseudomonadati</taxon>
        <taxon>Pseudomonadota</taxon>
        <taxon>Alphaproteobacteria</taxon>
        <taxon>Rhodobacterales</taxon>
        <taxon>Paracoccaceae</taxon>
        <taxon>Antarcticimicrobium</taxon>
    </lineage>
</organism>
<sequence length="90" mass="9652">MTNEPDAGQTPATVADLATTPQVLDDHEMTLIGLVGGDQGFRALVRLRGGRIKQVTPGTQIAWGRVVAIDEKGILFQRNGETRRITLPGS</sequence>
<reference evidence="1 2" key="1">
    <citation type="submission" date="2019-03" db="EMBL/GenBank/DDBJ databases">
        <authorList>
            <person name="Zhang S."/>
        </authorList>
    </citation>
    <scope>NUCLEOTIDE SEQUENCE [LARGE SCALE GENOMIC DNA]</scope>
    <source>
        <strain evidence="1 2">S4J41</strain>
    </source>
</reference>
<keyword evidence="2" id="KW-1185">Reference proteome</keyword>
<evidence type="ECO:0000313" key="2">
    <source>
        <dbReference type="Proteomes" id="UP000294662"/>
    </source>
</evidence>
<dbReference type="EMBL" id="SMFP01000001">
    <property type="protein sequence ID" value="TDE40807.1"/>
    <property type="molecule type" value="Genomic_DNA"/>
</dbReference>
<gene>
    <name evidence="1" type="ORF">E1B25_00890</name>
</gene>
<accession>A0A4R5F133</accession>
<proteinExistence type="predicted"/>
<evidence type="ECO:0008006" key="3">
    <source>
        <dbReference type="Google" id="ProtNLM"/>
    </source>
</evidence>
<dbReference type="RefSeq" id="WP_132826797.1">
    <property type="nucleotide sequence ID" value="NZ_SMFP01000001.1"/>
</dbReference>
<evidence type="ECO:0000313" key="1">
    <source>
        <dbReference type="EMBL" id="TDE40807.1"/>
    </source>
</evidence>